<name>A0ABM1C467_LIMPO</name>
<proteinExistence type="predicted"/>
<sequence>CDNESSVNQNEEKSGQSKRRKVVRKYDSKYLEMGFTWNGDEEDPRPLCVICCDQLANESMCPNKLRRHIETKHPELKDKPLEFFERMLSKLKTGQSIMQRYTKVNEKSLYVSYLISLRIAKAGLPHTVGETLVLPAIKDTVKVFFGDKSEQEIETIPISNNTTVTHRIDEMSRWIENQLVQRVRESTIFFLQLDESTDVQGLCQVLVFVRYIWNSKPHEDMLCCEPVSRSTSNDIFKTVDTYVKTKGLDWNKCVGICTDKARAMCGKNSGLVTRILELNPNTSWTHCNLHRAA</sequence>
<dbReference type="PANTHER" id="PTHR45913">
    <property type="entry name" value="EPM2A-INTERACTING PROTEIN 1"/>
    <property type="match status" value="1"/>
</dbReference>
<reference evidence="3" key="1">
    <citation type="submission" date="2025-08" db="UniProtKB">
        <authorList>
            <consortium name="RefSeq"/>
        </authorList>
    </citation>
    <scope>IDENTIFICATION</scope>
    <source>
        <tissue evidence="3">Muscle</tissue>
    </source>
</reference>
<feature type="region of interest" description="Disordered" evidence="1">
    <location>
        <begin position="1"/>
        <end position="20"/>
    </location>
</feature>
<accession>A0ABM1C467</accession>
<evidence type="ECO:0000256" key="1">
    <source>
        <dbReference type="SAM" id="MobiDB-lite"/>
    </source>
</evidence>
<gene>
    <name evidence="3" type="primary">LOC106477858</name>
</gene>
<organism evidence="2 3">
    <name type="scientific">Limulus polyphemus</name>
    <name type="common">Atlantic horseshoe crab</name>
    <dbReference type="NCBI Taxonomy" id="6850"/>
    <lineage>
        <taxon>Eukaryota</taxon>
        <taxon>Metazoa</taxon>
        <taxon>Ecdysozoa</taxon>
        <taxon>Arthropoda</taxon>
        <taxon>Chelicerata</taxon>
        <taxon>Merostomata</taxon>
        <taxon>Xiphosura</taxon>
        <taxon>Limulidae</taxon>
        <taxon>Limulus</taxon>
    </lineage>
</organism>
<feature type="non-terminal residue" evidence="3">
    <location>
        <position position="1"/>
    </location>
</feature>
<dbReference type="GeneID" id="106477858"/>
<dbReference type="RefSeq" id="XP_013793834.1">
    <property type="nucleotide sequence ID" value="XM_013938380.1"/>
</dbReference>
<protein>
    <submittedName>
        <fullName evidence="3">Zinc finger BED domain-containing protein 5-like</fullName>
    </submittedName>
</protein>
<evidence type="ECO:0000313" key="2">
    <source>
        <dbReference type="Proteomes" id="UP000694941"/>
    </source>
</evidence>
<feature type="non-terminal residue" evidence="3">
    <location>
        <position position="293"/>
    </location>
</feature>
<keyword evidence="2" id="KW-1185">Reference proteome</keyword>
<dbReference type="Proteomes" id="UP000694941">
    <property type="component" value="Unplaced"/>
</dbReference>
<dbReference type="PANTHER" id="PTHR45913:SF19">
    <property type="entry name" value="LOW QUALITY PROTEIN: ZINC FINGER BED DOMAIN-CONTAINING PROTEIN 5-LIKE"/>
    <property type="match status" value="1"/>
</dbReference>
<evidence type="ECO:0000313" key="3">
    <source>
        <dbReference type="RefSeq" id="XP_013793834.1"/>
    </source>
</evidence>